<evidence type="ECO:0000256" key="1">
    <source>
        <dbReference type="SAM" id="MobiDB-lite"/>
    </source>
</evidence>
<reference evidence="2 3" key="1">
    <citation type="journal article" date="2014" name="Agronomy (Basel)">
        <title>A Draft Genome Sequence for Ensete ventricosum, the Drought-Tolerant Tree Against Hunger.</title>
        <authorList>
            <person name="Harrison J."/>
            <person name="Moore K.A."/>
            <person name="Paszkiewicz K."/>
            <person name="Jones T."/>
            <person name="Grant M."/>
            <person name="Ambacheew D."/>
            <person name="Muzemil S."/>
            <person name="Studholme D.J."/>
        </authorList>
    </citation>
    <scope>NUCLEOTIDE SEQUENCE [LARGE SCALE GENOMIC DNA]</scope>
</reference>
<name>A0A426WW26_ENSVE</name>
<feature type="region of interest" description="Disordered" evidence="1">
    <location>
        <begin position="1"/>
        <end position="28"/>
    </location>
</feature>
<dbReference type="EMBL" id="AMZH03039190">
    <property type="protein sequence ID" value="RRT31474.1"/>
    <property type="molecule type" value="Genomic_DNA"/>
</dbReference>
<gene>
    <name evidence="2" type="ORF">B296_00050244</name>
</gene>
<proteinExistence type="predicted"/>
<feature type="non-terminal residue" evidence="2">
    <location>
        <position position="1"/>
    </location>
</feature>
<comment type="caution">
    <text evidence="2">The sequence shown here is derived from an EMBL/GenBank/DDBJ whole genome shotgun (WGS) entry which is preliminary data.</text>
</comment>
<evidence type="ECO:0000313" key="3">
    <source>
        <dbReference type="Proteomes" id="UP000287651"/>
    </source>
</evidence>
<dbReference type="AlphaFoldDB" id="A0A426WW26"/>
<accession>A0A426WW26</accession>
<protein>
    <submittedName>
        <fullName evidence="2">Uncharacterized protein</fullName>
    </submittedName>
</protein>
<sequence>QPAGAAPAASPVANRGAGVGRRGGHPLARQLSAGKCSCRMHKGNGDDDAEEERGKLGFPFIKRIILPL</sequence>
<evidence type="ECO:0000313" key="2">
    <source>
        <dbReference type="EMBL" id="RRT31474.1"/>
    </source>
</evidence>
<dbReference type="Proteomes" id="UP000287651">
    <property type="component" value="Unassembled WGS sequence"/>
</dbReference>
<feature type="compositionally biased region" description="Low complexity" evidence="1">
    <location>
        <begin position="1"/>
        <end position="16"/>
    </location>
</feature>
<organism evidence="2 3">
    <name type="scientific">Ensete ventricosum</name>
    <name type="common">Abyssinian banana</name>
    <name type="synonym">Musa ensete</name>
    <dbReference type="NCBI Taxonomy" id="4639"/>
    <lineage>
        <taxon>Eukaryota</taxon>
        <taxon>Viridiplantae</taxon>
        <taxon>Streptophyta</taxon>
        <taxon>Embryophyta</taxon>
        <taxon>Tracheophyta</taxon>
        <taxon>Spermatophyta</taxon>
        <taxon>Magnoliopsida</taxon>
        <taxon>Liliopsida</taxon>
        <taxon>Zingiberales</taxon>
        <taxon>Musaceae</taxon>
        <taxon>Ensete</taxon>
    </lineage>
</organism>